<organism evidence="2 3">
    <name type="scientific">Chryseobacterium taeanense</name>
    <dbReference type="NCBI Taxonomy" id="311334"/>
    <lineage>
        <taxon>Bacteria</taxon>
        <taxon>Pseudomonadati</taxon>
        <taxon>Bacteroidota</taxon>
        <taxon>Flavobacteriia</taxon>
        <taxon>Flavobacteriales</taxon>
        <taxon>Weeksellaceae</taxon>
        <taxon>Chryseobacterium group</taxon>
        <taxon>Chryseobacterium</taxon>
    </lineage>
</organism>
<dbReference type="EMBL" id="FNDW01000016">
    <property type="protein sequence ID" value="SDI86428.1"/>
    <property type="molecule type" value="Genomic_DNA"/>
</dbReference>
<dbReference type="InterPro" id="IPR052917">
    <property type="entry name" value="Stress-Dev_Protein"/>
</dbReference>
<dbReference type="InterPro" id="IPR038725">
    <property type="entry name" value="YdaG_split_barrel_FMN-bd"/>
</dbReference>
<sequence>MSTENLTHHDAVKKIKDLSESAKICMFCTELDTLPINSRPMSLQETDDEGNLWFISGDSSNKNFEIKDDKRVQLFFMNNGDYQYLSVFGDATIYKDRSTIEDKWSPMAKAWFEDGKDDPDVSIIRVEPRESYYWDTKIGKLVSLVNFVTAAVTGNTTDNSDGVEGNAKI</sequence>
<proteinExistence type="predicted"/>
<dbReference type="Gene3D" id="2.30.110.10">
    <property type="entry name" value="Electron Transport, Fmn-binding Protein, Chain A"/>
    <property type="match status" value="1"/>
</dbReference>
<evidence type="ECO:0000313" key="3">
    <source>
        <dbReference type="Proteomes" id="UP000198869"/>
    </source>
</evidence>
<dbReference type="PANTHER" id="PTHR34818:SF1">
    <property type="entry name" value="PROTEIN BLI-3"/>
    <property type="match status" value="1"/>
</dbReference>
<protein>
    <submittedName>
        <fullName evidence="2">General stress protein 26</fullName>
    </submittedName>
</protein>
<keyword evidence="3" id="KW-1185">Reference proteome</keyword>
<dbReference type="RefSeq" id="WP_089861385.1">
    <property type="nucleotide sequence ID" value="NZ_FNDW01000016.1"/>
</dbReference>
<gene>
    <name evidence="2" type="ORF">SAMN05421846_11636</name>
</gene>
<dbReference type="InterPro" id="IPR012349">
    <property type="entry name" value="Split_barrel_FMN-bd"/>
</dbReference>
<dbReference type="Proteomes" id="UP000198869">
    <property type="component" value="Unassembled WGS sequence"/>
</dbReference>
<dbReference type="PANTHER" id="PTHR34818">
    <property type="entry name" value="PROTEIN BLI-3"/>
    <property type="match status" value="1"/>
</dbReference>
<dbReference type="OrthoDB" id="1432662at2"/>
<dbReference type="Pfam" id="PF16242">
    <property type="entry name" value="Pyrid_ox_like"/>
    <property type="match status" value="1"/>
</dbReference>
<evidence type="ECO:0000313" key="2">
    <source>
        <dbReference type="EMBL" id="SDI86428.1"/>
    </source>
</evidence>
<dbReference type="AlphaFoldDB" id="A0A1G8P2D6"/>
<accession>A0A1G8P2D6</accession>
<evidence type="ECO:0000259" key="1">
    <source>
        <dbReference type="Pfam" id="PF16242"/>
    </source>
</evidence>
<dbReference type="STRING" id="311334.SAMN05421846_11636"/>
<reference evidence="3" key="1">
    <citation type="submission" date="2016-10" db="EMBL/GenBank/DDBJ databases">
        <authorList>
            <person name="Varghese N."/>
            <person name="Submissions S."/>
        </authorList>
    </citation>
    <scope>NUCLEOTIDE SEQUENCE [LARGE SCALE GENOMIC DNA]</scope>
    <source>
        <strain evidence="3">DSM 17071</strain>
    </source>
</reference>
<dbReference type="SUPFAM" id="SSF50475">
    <property type="entry name" value="FMN-binding split barrel"/>
    <property type="match status" value="1"/>
</dbReference>
<name>A0A1G8P2D6_9FLAO</name>
<feature type="domain" description="General stress protein FMN-binding split barrel" evidence="1">
    <location>
        <begin position="10"/>
        <end position="158"/>
    </location>
</feature>